<dbReference type="PANTHER" id="PTHR48079">
    <property type="entry name" value="PROTEIN YEEZ"/>
    <property type="match status" value="1"/>
</dbReference>
<dbReference type="AlphaFoldDB" id="A0A5C4SMW6"/>
<proteinExistence type="predicted"/>
<reference evidence="2 3" key="1">
    <citation type="submission" date="2019-05" db="EMBL/GenBank/DDBJ databases">
        <title>Tamlana fucoidanivorans sp. nov., isolated from the surface of algae collected from Fujian province in China.</title>
        <authorList>
            <person name="Li J."/>
        </authorList>
    </citation>
    <scope>NUCLEOTIDE SEQUENCE [LARGE SCALE GENOMIC DNA]</scope>
    <source>
        <strain evidence="2 3">CW2-9</strain>
    </source>
</reference>
<evidence type="ECO:0000313" key="2">
    <source>
        <dbReference type="EMBL" id="TNJ44683.1"/>
    </source>
</evidence>
<dbReference type="GO" id="GO:0005737">
    <property type="term" value="C:cytoplasm"/>
    <property type="evidence" value="ECO:0007669"/>
    <property type="project" value="TreeGrafter"/>
</dbReference>
<organism evidence="2 3">
    <name type="scientific">Allotamlana fucoidanivorans</name>
    <dbReference type="NCBI Taxonomy" id="2583814"/>
    <lineage>
        <taxon>Bacteria</taxon>
        <taxon>Pseudomonadati</taxon>
        <taxon>Bacteroidota</taxon>
        <taxon>Flavobacteriia</taxon>
        <taxon>Flavobacteriales</taxon>
        <taxon>Flavobacteriaceae</taxon>
        <taxon>Allotamlana</taxon>
    </lineage>
</organism>
<dbReference type="InterPro" id="IPR001509">
    <property type="entry name" value="Epimerase_deHydtase"/>
</dbReference>
<sequence length="326" mass="36018">MSDVTRVFITGVSGLLGTNTVHAFLEAGYQVSGLVRKKVSFVGTQHKHLQLIEGDILNKMAIEKHMKGCEFVIHIAALSDPKEINYKRFHQVNVIGTKNIVESAIICKVKKVIYVSTANVFGYGNLNNLGHELMPIKTPFLELMYSKSKKKAQEYVLSKKDDIEVVSINPTFMLGAYDTKPSSGKLVLYGLRKLILCPPGGKSFVCVKDVATGIVKAIENGENGASYILSNNHLSYKAFFSLLAKLHGTNSLILSVPKLYLRVIGFVGDILRKFHVKVTFSSNNISVLCVSSFYSNKKAKEELGVTFSPIEEGMTDAINWFATRKS</sequence>
<dbReference type="Pfam" id="PF01370">
    <property type="entry name" value="Epimerase"/>
    <property type="match status" value="1"/>
</dbReference>
<gene>
    <name evidence="2" type="ORF">FGF67_08560</name>
</gene>
<evidence type="ECO:0000259" key="1">
    <source>
        <dbReference type="Pfam" id="PF01370"/>
    </source>
</evidence>
<comment type="caution">
    <text evidence="2">The sequence shown here is derived from an EMBL/GenBank/DDBJ whole genome shotgun (WGS) entry which is preliminary data.</text>
</comment>
<keyword evidence="3" id="KW-1185">Reference proteome</keyword>
<dbReference type="EMBL" id="VDCS01000007">
    <property type="protein sequence ID" value="TNJ44683.1"/>
    <property type="molecule type" value="Genomic_DNA"/>
</dbReference>
<protein>
    <submittedName>
        <fullName evidence="2">NAD-dependent epimerase/dehydratase family protein</fullName>
    </submittedName>
</protein>
<dbReference type="Gene3D" id="3.40.50.720">
    <property type="entry name" value="NAD(P)-binding Rossmann-like Domain"/>
    <property type="match status" value="1"/>
</dbReference>
<name>A0A5C4SMW6_9FLAO</name>
<evidence type="ECO:0000313" key="3">
    <source>
        <dbReference type="Proteomes" id="UP000308713"/>
    </source>
</evidence>
<dbReference type="Proteomes" id="UP000308713">
    <property type="component" value="Unassembled WGS sequence"/>
</dbReference>
<feature type="domain" description="NAD-dependent epimerase/dehydratase" evidence="1">
    <location>
        <begin position="7"/>
        <end position="225"/>
    </location>
</feature>
<dbReference type="InterPro" id="IPR036291">
    <property type="entry name" value="NAD(P)-bd_dom_sf"/>
</dbReference>
<accession>A0A5C4SMW6</accession>
<dbReference type="RefSeq" id="WP_139696749.1">
    <property type="nucleotide sequence ID" value="NZ_CP074074.1"/>
</dbReference>
<dbReference type="InterPro" id="IPR051783">
    <property type="entry name" value="NAD(P)-dependent_oxidoreduct"/>
</dbReference>
<dbReference type="SUPFAM" id="SSF51735">
    <property type="entry name" value="NAD(P)-binding Rossmann-fold domains"/>
    <property type="match status" value="1"/>
</dbReference>
<dbReference type="GO" id="GO:0004029">
    <property type="term" value="F:aldehyde dehydrogenase (NAD+) activity"/>
    <property type="evidence" value="ECO:0007669"/>
    <property type="project" value="TreeGrafter"/>
</dbReference>
<dbReference type="PANTHER" id="PTHR48079:SF6">
    <property type="entry name" value="NAD(P)-BINDING DOMAIN-CONTAINING PROTEIN-RELATED"/>
    <property type="match status" value="1"/>
</dbReference>
<dbReference type="OrthoDB" id="9803111at2"/>